<evidence type="ECO:0000313" key="3">
    <source>
        <dbReference type="Proteomes" id="UP001595967"/>
    </source>
</evidence>
<comment type="caution">
    <text evidence="2">The sequence shown here is derived from an EMBL/GenBank/DDBJ whole genome shotgun (WGS) entry which is preliminary data.</text>
</comment>
<feature type="domain" description="HDOD" evidence="1">
    <location>
        <begin position="200"/>
        <end position="384"/>
    </location>
</feature>
<organism evidence="2 3">
    <name type="scientific">Comamonas nitrativorans</name>
    <dbReference type="NCBI Taxonomy" id="108437"/>
    <lineage>
        <taxon>Bacteria</taxon>
        <taxon>Pseudomonadati</taxon>
        <taxon>Pseudomonadota</taxon>
        <taxon>Betaproteobacteria</taxon>
        <taxon>Burkholderiales</taxon>
        <taxon>Comamonadaceae</taxon>
        <taxon>Comamonas</taxon>
    </lineage>
</organism>
<proteinExistence type="predicted"/>
<dbReference type="Proteomes" id="UP001595967">
    <property type="component" value="Unassembled WGS sequence"/>
</dbReference>
<name>A0ABV9GZ82_9BURK</name>
<dbReference type="PROSITE" id="PS51833">
    <property type="entry name" value="HDOD"/>
    <property type="match status" value="1"/>
</dbReference>
<keyword evidence="3" id="KW-1185">Reference proteome</keyword>
<dbReference type="InterPro" id="IPR013976">
    <property type="entry name" value="HDOD"/>
</dbReference>
<sequence length="406" mass="45822">MQYALNALVMGYRPLWSSDRLLSGVQLFLHDSPDEPVDVAHLLRILRETWSPTAPRLLLSPQSPGLLKNLLAHIQPCPFWALEVRGEWLNWDASLLAYVENAARKQVHLIWRGRRDALPDTAIANLFASGLLSVDPQDALEFLRTPAQPQVCAFLLERQMYEDLHSQMMLRCCLERYNASAIAGWPDEDVLFNLRGAKALQPSHAHVLRLMKAVDADQPLDSFEDILSEDPLLAYRLMLFANSAALGARHPIDSLRRALVLMGYGPLQKWLSNVLVHACEEPDLQPVRQSMVHRAQLTSLLLDAGVSQELRSEVYLCGLFSRLDDILGEPLEDSLGRLPLSERIPDAALRQEGPYTSSLEMAIALENENGAEAVRDLCTQYGMNLETVNRTLLRLMNSWHSQQPRW</sequence>
<accession>A0ABV9GZ82</accession>
<dbReference type="SUPFAM" id="SSF109604">
    <property type="entry name" value="HD-domain/PDEase-like"/>
    <property type="match status" value="1"/>
</dbReference>
<reference evidence="3" key="1">
    <citation type="journal article" date="2019" name="Int. J. Syst. Evol. Microbiol.">
        <title>The Global Catalogue of Microorganisms (GCM) 10K type strain sequencing project: providing services to taxonomists for standard genome sequencing and annotation.</title>
        <authorList>
            <consortium name="The Broad Institute Genomics Platform"/>
            <consortium name="The Broad Institute Genome Sequencing Center for Infectious Disease"/>
            <person name="Wu L."/>
            <person name="Ma J."/>
        </authorList>
    </citation>
    <scope>NUCLEOTIDE SEQUENCE [LARGE SCALE GENOMIC DNA]</scope>
    <source>
        <strain evidence="3">JCM 11650</strain>
    </source>
</reference>
<gene>
    <name evidence="2" type="ORF">ACFO3A_07230</name>
</gene>
<dbReference type="PANTHER" id="PTHR33525:SF4">
    <property type="entry name" value="CYCLIC DI-GMP PHOSPHODIESTERASE CDGJ"/>
    <property type="match status" value="1"/>
</dbReference>
<dbReference type="RefSeq" id="WP_377725249.1">
    <property type="nucleotide sequence ID" value="NZ_JBHSEW010000005.1"/>
</dbReference>
<evidence type="ECO:0000313" key="2">
    <source>
        <dbReference type="EMBL" id="MFC4622010.1"/>
    </source>
</evidence>
<protein>
    <submittedName>
        <fullName evidence="2">HDOD domain-containing protein</fullName>
    </submittedName>
</protein>
<dbReference type="PANTHER" id="PTHR33525">
    <property type="match status" value="1"/>
</dbReference>
<dbReference type="InterPro" id="IPR052340">
    <property type="entry name" value="RNase_Y/CdgJ"/>
</dbReference>
<dbReference type="EMBL" id="JBHSEW010000005">
    <property type="protein sequence ID" value="MFC4622010.1"/>
    <property type="molecule type" value="Genomic_DNA"/>
</dbReference>
<evidence type="ECO:0000259" key="1">
    <source>
        <dbReference type="PROSITE" id="PS51833"/>
    </source>
</evidence>
<dbReference type="Gene3D" id="1.10.3210.10">
    <property type="entry name" value="Hypothetical protein af1432"/>
    <property type="match status" value="1"/>
</dbReference>
<dbReference type="Pfam" id="PF08668">
    <property type="entry name" value="HDOD"/>
    <property type="match status" value="1"/>
</dbReference>